<dbReference type="AlphaFoldDB" id="A0A0L1J4T6"/>
<comment type="caution">
    <text evidence="1">The sequence shown here is derived from an EMBL/GenBank/DDBJ whole genome shotgun (WGS) entry which is preliminary data.</text>
</comment>
<dbReference type="GeneID" id="26807681"/>
<protein>
    <submittedName>
        <fullName evidence="1">RHS Repeat protein</fullName>
    </submittedName>
</protein>
<dbReference type="OrthoDB" id="442731at2759"/>
<organism evidence="1 2">
    <name type="scientific">Aspergillus nomiae NRRL (strain ATCC 15546 / NRRL 13137 / CBS 260.88 / M93)</name>
    <dbReference type="NCBI Taxonomy" id="1509407"/>
    <lineage>
        <taxon>Eukaryota</taxon>
        <taxon>Fungi</taxon>
        <taxon>Dikarya</taxon>
        <taxon>Ascomycota</taxon>
        <taxon>Pezizomycotina</taxon>
        <taxon>Eurotiomycetes</taxon>
        <taxon>Eurotiomycetidae</taxon>
        <taxon>Eurotiales</taxon>
        <taxon>Aspergillaceae</taxon>
        <taxon>Aspergillus</taxon>
        <taxon>Aspergillus subgen. Circumdati</taxon>
    </lineage>
</organism>
<name>A0A0L1J4T6_ASPN3</name>
<reference evidence="1 2" key="1">
    <citation type="submission" date="2014-06" db="EMBL/GenBank/DDBJ databases">
        <title>The Genome of the Aflatoxigenic Filamentous Fungus Aspergillus nomius.</title>
        <authorList>
            <person name="Moore M.G."/>
            <person name="Shannon B.M."/>
            <person name="Brian M.M."/>
        </authorList>
    </citation>
    <scope>NUCLEOTIDE SEQUENCE [LARGE SCALE GENOMIC DNA]</scope>
    <source>
        <strain evidence="1 2">NRRL 13137</strain>
    </source>
</reference>
<dbReference type="RefSeq" id="XP_015407675.1">
    <property type="nucleotide sequence ID" value="XM_015551134.1"/>
</dbReference>
<proteinExistence type="predicted"/>
<dbReference type="Proteomes" id="UP000037505">
    <property type="component" value="Unassembled WGS sequence"/>
</dbReference>
<dbReference type="EMBL" id="JNOM01000104">
    <property type="protein sequence ID" value="KNG86752.1"/>
    <property type="molecule type" value="Genomic_DNA"/>
</dbReference>
<gene>
    <name evidence="1" type="ORF">ANOM_005877</name>
</gene>
<evidence type="ECO:0000313" key="2">
    <source>
        <dbReference type="Proteomes" id="UP000037505"/>
    </source>
</evidence>
<sequence>MSTGQSSIYSQAFNFGSFLESGVDPRTGLYTFSVDLYETPSHSRDLPSFKLSLFYNPLNTVDSGLGTGWAFHLPFYDPDTKTLVLSTGESFKATEINDRFIVVDQKLQSFQATKLGSEYHVVYKTGQTEVLSNGNGLYNRSVPITVYASNGRAIALTWTPSGSEPRLSKIQDGAEVLVEVQYGDGQVRVVRQPGTPDENVFTLVQKNGQLAQVQSPGENMSPWEFSYKKVDSRWLLLTQLTTPLGSVESVYYRPDGHRLPNGAPYETIPYVTSHELQPDHQQPAIRTSYTYSAKNFLGYDGGRDWTPDGDNLYQVPAGYQYTSTARVEDGATTVNDYDNFHLLVRTERQQEVQKTTRATAYHAIPYIEFSGQPPQCQLPSVVEIAYSNTQSRSERRETTRTSFDEWGNLTQEIQPNQVIVKRTYYPPEGERPDCPADPHGFQRYLKEETVVPAGTEQGATVRTERYTYHELPTARGALVDIYVVAKQQVTLEGDRVLSTVDLTDVDAPTPKDHGRF</sequence>
<keyword evidence="2" id="KW-1185">Reference proteome</keyword>
<accession>A0A0L1J4T6</accession>
<dbReference type="STRING" id="1509407.A0A0L1J4T6"/>
<evidence type="ECO:0000313" key="1">
    <source>
        <dbReference type="EMBL" id="KNG86752.1"/>
    </source>
</evidence>